<comment type="caution">
    <text evidence="3">The sequence shown here is derived from an EMBL/GenBank/DDBJ whole genome shotgun (WGS) entry which is preliminary data.</text>
</comment>
<accession>A0ABU3BSR2</accession>
<dbReference type="Proteomes" id="UP001267426">
    <property type="component" value="Unassembled WGS sequence"/>
</dbReference>
<evidence type="ECO:0000256" key="1">
    <source>
        <dbReference type="ARBA" id="ARBA00022679"/>
    </source>
</evidence>
<gene>
    <name evidence="3" type="ORF">RM540_11325</name>
</gene>
<dbReference type="Gene3D" id="3.90.470.20">
    <property type="entry name" value="4'-phosphopantetheinyl transferase domain"/>
    <property type="match status" value="1"/>
</dbReference>
<keyword evidence="4" id="KW-1185">Reference proteome</keyword>
<dbReference type="RefSeq" id="WP_311664137.1">
    <property type="nucleotide sequence ID" value="NZ_JAVRHT010000026.1"/>
</dbReference>
<dbReference type="InterPro" id="IPR008278">
    <property type="entry name" value="4-PPantetheinyl_Trfase_dom"/>
</dbReference>
<evidence type="ECO:0000259" key="2">
    <source>
        <dbReference type="Pfam" id="PF01648"/>
    </source>
</evidence>
<dbReference type="SUPFAM" id="SSF56214">
    <property type="entry name" value="4'-phosphopantetheinyl transferase"/>
    <property type="match status" value="2"/>
</dbReference>
<evidence type="ECO:0000313" key="3">
    <source>
        <dbReference type="EMBL" id="MDT0632339.1"/>
    </source>
</evidence>
<reference evidence="3 4" key="1">
    <citation type="submission" date="2023-09" db="EMBL/GenBank/DDBJ databases">
        <authorList>
            <person name="Rey-Velasco X."/>
        </authorList>
    </citation>
    <scope>NUCLEOTIDE SEQUENCE [LARGE SCALE GENOMIC DNA]</scope>
    <source>
        <strain evidence="3 4">F394</strain>
    </source>
</reference>
<dbReference type="GO" id="GO:0016740">
    <property type="term" value="F:transferase activity"/>
    <property type="evidence" value="ECO:0007669"/>
    <property type="project" value="UniProtKB-KW"/>
</dbReference>
<name>A0ABU3BSR2_9BACT</name>
<organism evidence="3 4">
    <name type="scientific">Rubrivirga litoralis</name>
    <dbReference type="NCBI Taxonomy" id="3075598"/>
    <lineage>
        <taxon>Bacteria</taxon>
        <taxon>Pseudomonadati</taxon>
        <taxon>Rhodothermota</taxon>
        <taxon>Rhodothermia</taxon>
        <taxon>Rhodothermales</taxon>
        <taxon>Rubricoccaceae</taxon>
        <taxon>Rubrivirga</taxon>
    </lineage>
</organism>
<protein>
    <submittedName>
        <fullName evidence="3">4'-phosphopantetheinyl transferase superfamily protein</fullName>
    </submittedName>
</protein>
<dbReference type="InterPro" id="IPR037143">
    <property type="entry name" value="4-PPantetheinyl_Trfase_dom_sf"/>
</dbReference>
<evidence type="ECO:0000313" key="4">
    <source>
        <dbReference type="Proteomes" id="UP001267426"/>
    </source>
</evidence>
<keyword evidence="1 3" id="KW-0808">Transferase</keyword>
<sequence>MKTFRRGLPSGVEVALAGGGADPDALSAAERARAAAFGSADRRLRFALGREALRRLAAGRLGCAPPDVPLVVGPDGAPRLDLSRLDLAHDGAPPAPPAFVSIAHAGRGGAAVGAAALADRPVGVDVEAVAPRHPALWRRMLRDDELGALDALGGPTDEAQTLLWSMKEAVLKGQRTGLRAGARSVRLTLDRPAPAAASGAARAWAEASGPWRLRYGRVGGLWLVVAWAEGGAAPPA</sequence>
<dbReference type="Pfam" id="PF01648">
    <property type="entry name" value="ACPS"/>
    <property type="match status" value="1"/>
</dbReference>
<proteinExistence type="predicted"/>
<feature type="domain" description="4'-phosphopantetheinyl transferase" evidence="2">
    <location>
        <begin position="121"/>
        <end position="194"/>
    </location>
</feature>
<dbReference type="EMBL" id="JAVRHT010000026">
    <property type="protein sequence ID" value="MDT0632339.1"/>
    <property type="molecule type" value="Genomic_DNA"/>
</dbReference>